<reference evidence="9 10" key="1">
    <citation type="submission" date="2019-03" db="EMBL/GenBank/DDBJ databases">
        <title>Genomic Encyclopedia of Type Strains, Phase IV (KMG-IV): sequencing the most valuable type-strain genomes for metagenomic binning, comparative biology and taxonomic classification.</title>
        <authorList>
            <person name="Goeker M."/>
        </authorList>
    </citation>
    <scope>NUCLEOTIDE SEQUENCE [LARGE SCALE GENOMIC DNA]</scope>
    <source>
        <strain evidence="9 10">DSM 103792</strain>
    </source>
</reference>
<dbReference type="RefSeq" id="WP_133590713.1">
    <property type="nucleotide sequence ID" value="NZ_CP037953.1"/>
</dbReference>
<feature type="transmembrane region" description="Helical" evidence="6">
    <location>
        <begin position="314"/>
        <end position="335"/>
    </location>
</feature>
<keyword evidence="10" id="KW-1185">Reference proteome</keyword>
<keyword evidence="3 6" id="KW-0812">Transmembrane</keyword>
<proteinExistence type="predicted"/>
<evidence type="ECO:0000256" key="4">
    <source>
        <dbReference type="ARBA" id="ARBA00022989"/>
    </source>
</evidence>
<evidence type="ECO:0000256" key="6">
    <source>
        <dbReference type="SAM" id="Phobius"/>
    </source>
</evidence>
<evidence type="ECO:0000256" key="3">
    <source>
        <dbReference type="ARBA" id="ARBA00022692"/>
    </source>
</evidence>
<evidence type="ECO:0000259" key="8">
    <source>
        <dbReference type="Pfam" id="PF12704"/>
    </source>
</evidence>
<feature type="domain" description="MacB-like periplasmic core" evidence="8">
    <location>
        <begin position="20"/>
        <end position="223"/>
    </location>
</feature>
<keyword evidence="5 6" id="KW-0472">Membrane</keyword>
<organism evidence="9 10">
    <name type="scientific">Permianibacter aggregans</name>
    <dbReference type="NCBI Taxonomy" id="1510150"/>
    <lineage>
        <taxon>Bacteria</taxon>
        <taxon>Pseudomonadati</taxon>
        <taxon>Pseudomonadota</taxon>
        <taxon>Gammaproteobacteria</taxon>
        <taxon>Pseudomonadales</taxon>
        <taxon>Pseudomonadaceae</taxon>
        <taxon>Permianibacter</taxon>
    </lineage>
</organism>
<dbReference type="Pfam" id="PF02687">
    <property type="entry name" value="FtsX"/>
    <property type="match status" value="1"/>
</dbReference>
<evidence type="ECO:0000313" key="10">
    <source>
        <dbReference type="Proteomes" id="UP000295375"/>
    </source>
</evidence>
<feature type="transmembrane region" description="Helical" evidence="6">
    <location>
        <begin position="402"/>
        <end position="420"/>
    </location>
</feature>
<evidence type="ECO:0000313" key="9">
    <source>
        <dbReference type="EMBL" id="TDQ48179.1"/>
    </source>
</evidence>
<dbReference type="Pfam" id="PF12704">
    <property type="entry name" value="MacB_PCD"/>
    <property type="match status" value="1"/>
</dbReference>
<feature type="transmembrane region" description="Helical" evidence="6">
    <location>
        <begin position="356"/>
        <end position="382"/>
    </location>
</feature>
<dbReference type="GO" id="GO:0022857">
    <property type="term" value="F:transmembrane transporter activity"/>
    <property type="evidence" value="ECO:0007669"/>
    <property type="project" value="TreeGrafter"/>
</dbReference>
<sequence length="437" mass="48603">MFAYYVRLGFKRLRRNPILTGLMILTIAIGIAASMSTLTVLYMMSGNPIPEKSERLVVPLLDNGQLESYIEGEEPPIQISYIDANNLLQQKYALRQTAIYGIASIIESDRKELPNFFTDGLAVTADFFPMFNVPFLHGSSWTVDEDANGTPVAVLSKSMSERLFKSDDPIGRFFNANDRQYRVVGVIDDWQPLPRYYRLISGKATYGEIESMFIPLKAALAQEYRNNGSVQCNGPRSGDGFEGFLQSECTWIQFWFELGPHQSRAALNDYLHNYITEQKKLGRYQRPISFQTYDVMEWLEEREVIGKDSKLQSILAIGFLLVCLVNAVGLMLAKYSARAGEIGVRRALGANRRDIFTQFLIETGVIGLAGGVLGLGLSFAGLALIAQQSSSMETVATMNVEMLLATIGLAILATLLSGLLPTWRACQVKPAVQLKSQ</sequence>
<evidence type="ECO:0000259" key="7">
    <source>
        <dbReference type="Pfam" id="PF02687"/>
    </source>
</evidence>
<dbReference type="AlphaFoldDB" id="A0A4R6UR13"/>
<dbReference type="Proteomes" id="UP000295375">
    <property type="component" value="Unassembled WGS sequence"/>
</dbReference>
<dbReference type="PANTHER" id="PTHR30572">
    <property type="entry name" value="MEMBRANE COMPONENT OF TRANSPORTER-RELATED"/>
    <property type="match status" value="1"/>
</dbReference>
<keyword evidence="2" id="KW-1003">Cell membrane</keyword>
<dbReference type="EMBL" id="SNYM01000008">
    <property type="protein sequence ID" value="TDQ48179.1"/>
    <property type="molecule type" value="Genomic_DNA"/>
</dbReference>
<evidence type="ECO:0000256" key="1">
    <source>
        <dbReference type="ARBA" id="ARBA00004651"/>
    </source>
</evidence>
<accession>A0A4R6UR13</accession>
<comment type="subcellular location">
    <subcellularLocation>
        <location evidence="1">Cell membrane</location>
        <topology evidence="1">Multi-pass membrane protein</topology>
    </subcellularLocation>
</comment>
<protein>
    <submittedName>
        <fullName evidence="9">Putative ABC transport system permease protein</fullName>
    </submittedName>
</protein>
<comment type="caution">
    <text evidence="9">The sequence shown here is derived from an EMBL/GenBank/DDBJ whole genome shotgun (WGS) entry which is preliminary data.</text>
</comment>
<evidence type="ECO:0000256" key="5">
    <source>
        <dbReference type="ARBA" id="ARBA00023136"/>
    </source>
</evidence>
<evidence type="ECO:0000256" key="2">
    <source>
        <dbReference type="ARBA" id="ARBA00022475"/>
    </source>
</evidence>
<dbReference type="InterPro" id="IPR003838">
    <property type="entry name" value="ABC3_permease_C"/>
</dbReference>
<dbReference type="InterPro" id="IPR050250">
    <property type="entry name" value="Macrolide_Exporter_MacB"/>
</dbReference>
<dbReference type="GO" id="GO:0005886">
    <property type="term" value="C:plasma membrane"/>
    <property type="evidence" value="ECO:0007669"/>
    <property type="project" value="UniProtKB-SubCell"/>
</dbReference>
<feature type="transmembrane region" description="Helical" evidence="6">
    <location>
        <begin position="21"/>
        <end position="44"/>
    </location>
</feature>
<name>A0A4R6UR13_9GAMM</name>
<dbReference type="OrthoDB" id="8735006at2"/>
<gene>
    <name evidence="9" type="ORF">EV696_108159</name>
</gene>
<keyword evidence="4 6" id="KW-1133">Transmembrane helix</keyword>
<dbReference type="PANTHER" id="PTHR30572:SF18">
    <property type="entry name" value="ABC-TYPE MACROLIDE FAMILY EXPORT SYSTEM PERMEASE COMPONENT 2"/>
    <property type="match status" value="1"/>
</dbReference>
<feature type="domain" description="ABC3 transporter permease C-terminal" evidence="7">
    <location>
        <begin position="314"/>
        <end position="428"/>
    </location>
</feature>
<dbReference type="InterPro" id="IPR025857">
    <property type="entry name" value="MacB_PCD"/>
</dbReference>